<name>A0A0A9EXF1_ARUDO</name>
<protein>
    <submittedName>
        <fullName evidence="1">Uncharacterized protein</fullName>
    </submittedName>
</protein>
<dbReference type="AlphaFoldDB" id="A0A0A9EXF1"/>
<reference evidence="1" key="2">
    <citation type="journal article" date="2015" name="Data Brief">
        <title>Shoot transcriptome of the giant reed, Arundo donax.</title>
        <authorList>
            <person name="Barrero R.A."/>
            <person name="Guerrero F.D."/>
            <person name="Moolhuijzen P."/>
            <person name="Goolsby J.A."/>
            <person name="Tidwell J."/>
            <person name="Bellgard S.E."/>
            <person name="Bellgard M.I."/>
        </authorList>
    </citation>
    <scope>NUCLEOTIDE SEQUENCE</scope>
    <source>
        <tissue evidence="1">Shoot tissue taken approximately 20 cm above the soil surface</tissue>
    </source>
</reference>
<accession>A0A0A9EXF1</accession>
<organism evidence="1">
    <name type="scientific">Arundo donax</name>
    <name type="common">Giant reed</name>
    <name type="synonym">Donax arundinaceus</name>
    <dbReference type="NCBI Taxonomy" id="35708"/>
    <lineage>
        <taxon>Eukaryota</taxon>
        <taxon>Viridiplantae</taxon>
        <taxon>Streptophyta</taxon>
        <taxon>Embryophyta</taxon>
        <taxon>Tracheophyta</taxon>
        <taxon>Spermatophyta</taxon>
        <taxon>Magnoliopsida</taxon>
        <taxon>Liliopsida</taxon>
        <taxon>Poales</taxon>
        <taxon>Poaceae</taxon>
        <taxon>PACMAD clade</taxon>
        <taxon>Arundinoideae</taxon>
        <taxon>Arundineae</taxon>
        <taxon>Arundo</taxon>
    </lineage>
</organism>
<evidence type="ECO:0000313" key="1">
    <source>
        <dbReference type="EMBL" id="JAE00713.1"/>
    </source>
</evidence>
<reference evidence="1" key="1">
    <citation type="submission" date="2014-09" db="EMBL/GenBank/DDBJ databases">
        <authorList>
            <person name="Magalhaes I.L.F."/>
            <person name="Oliveira U."/>
            <person name="Santos F.R."/>
            <person name="Vidigal T.H.D.A."/>
            <person name="Brescovit A.D."/>
            <person name="Santos A.J."/>
        </authorList>
    </citation>
    <scope>NUCLEOTIDE SEQUENCE</scope>
    <source>
        <tissue evidence="1">Shoot tissue taken approximately 20 cm above the soil surface</tissue>
    </source>
</reference>
<sequence length="40" mass="4593">MTLGLRGINNLPSIAKLKCLVNSIHIWVRIQFLGLRNLIY</sequence>
<dbReference type="EMBL" id="GBRH01197183">
    <property type="protein sequence ID" value="JAE00713.1"/>
    <property type="molecule type" value="Transcribed_RNA"/>
</dbReference>
<proteinExistence type="predicted"/>